<comment type="cofactor">
    <cofactor evidence="1">
        <name>[4Fe-4S] cluster</name>
        <dbReference type="ChEBI" id="CHEBI:49883"/>
    </cofactor>
</comment>
<evidence type="ECO:0000313" key="6">
    <source>
        <dbReference type="EMBL" id="VAV91542.1"/>
    </source>
</evidence>
<proteinExistence type="predicted"/>
<evidence type="ECO:0000256" key="3">
    <source>
        <dbReference type="ARBA" id="ARBA00023004"/>
    </source>
</evidence>
<dbReference type="Gene3D" id="3.30.420.40">
    <property type="match status" value="2"/>
</dbReference>
<evidence type="ECO:0000256" key="1">
    <source>
        <dbReference type="ARBA" id="ARBA00001966"/>
    </source>
</evidence>
<dbReference type="Pfam" id="PF01869">
    <property type="entry name" value="BcrAD_BadFG"/>
    <property type="match status" value="1"/>
</dbReference>
<accession>A0A3B0RI83</accession>
<keyword evidence="3" id="KW-0408">Iron</keyword>
<keyword evidence="2" id="KW-0479">Metal-binding</keyword>
<dbReference type="SUPFAM" id="SSF53067">
    <property type="entry name" value="Actin-like ATPase domain"/>
    <property type="match status" value="1"/>
</dbReference>
<dbReference type="EMBL" id="UOED01000068">
    <property type="protein sequence ID" value="VAV91542.1"/>
    <property type="molecule type" value="Genomic_DNA"/>
</dbReference>
<evidence type="ECO:0000256" key="4">
    <source>
        <dbReference type="ARBA" id="ARBA00023014"/>
    </source>
</evidence>
<dbReference type="GO" id="GO:0046872">
    <property type="term" value="F:metal ion binding"/>
    <property type="evidence" value="ECO:0007669"/>
    <property type="project" value="UniProtKB-KW"/>
</dbReference>
<dbReference type="InterPro" id="IPR043129">
    <property type="entry name" value="ATPase_NBD"/>
</dbReference>
<dbReference type="InterPro" id="IPR051805">
    <property type="entry name" value="Dehydratase_Activator_Redct"/>
</dbReference>
<dbReference type="PANTHER" id="PTHR32329">
    <property type="entry name" value="BIFUNCTIONAL PROTEIN [INCLUDES 2-HYDROXYACYL-COA DEHYDRATASE (N-TER) AND ITS ACTIVATOR DOMAIN (C_TERM)-RELATED"/>
    <property type="match status" value="1"/>
</dbReference>
<keyword evidence="4" id="KW-0411">Iron-sulfur</keyword>
<dbReference type="InterPro" id="IPR008275">
    <property type="entry name" value="CoA_E_activase_dom"/>
</dbReference>
<feature type="domain" description="ATPase BadF/BadG/BcrA/BcrD type" evidence="5">
    <location>
        <begin position="11"/>
        <end position="271"/>
    </location>
</feature>
<dbReference type="GO" id="GO:0051536">
    <property type="term" value="F:iron-sulfur cluster binding"/>
    <property type="evidence" value="ECO:0007669"/>
    <property type="project" value="UniProtKB-KW"/>
</dbReference>
<protein>
    <recommendedName>
        <fullName evidence="5">ATPase BadF/BadG/BcrA/BcrD type domain-containing protein</fullName>
    </recommendedName>
</protein>
<evidence type="ECO:0000256" key="2">
    <source>
        <dbReference type="ARBA" id="ARBA00022723"/>
    </source>
</evidence>
<dbReference type="AlphaFoldDB" id="A0A3B0RI83"/>
<organism evidence="6">
    <name type="scientific">hydrothermal vent metagenome</name>
    <dbReference type="NCBI Taxonomy" id="652676"/>
    <lineage>
        <taxon>unclassified sequences</taxon>
        <taxon>metagenomes</taxon>
        <taxon>ecological metagenomes</taxon>
    </lineage>
</organism>
<dbReference type="InterPro" id="IPR002731">
    <property type="entry name" value="ATPase_BadF"/>
</dbReference>
<dbReference type="CDD" id="cd24036">
    <property type="entry name" value="ASKHA_NBD_BcrAD_BadFG_HgdC_HadI"/>
    <property type="match status" value="1"/>
</dbReference>
<dbReference type="NCBIfam" id="TIGR00241">
    <property type="entry name" value="CoA_E_activ"/>
    <property type="match status" value="1"/>
</dbReference>
<sequence length="274" mass="29959">MMAETEEIYWGVDCGSSEIKVVALDRDGVILLKRKQKTLFPLQDHVYHALSGEVGDFSPFAGASGTDIKAGHKIIATGYGRKYISFAHDALTEIKAHFIGVEHQLDLTEAYSIIDIGGQDSKIIAVDHSKVDQFIINRKCAAGTGAYIEELGHRLEVPLGDMTALAGNNDKELSLNSFCTVFSGQEVIKTLMNGERIENIIYALYSSVVKRVMEMTAITTDTVVFSGGVLRYHPKLMAMFTETLTEANPRMKTMLAPNAQYSGAIGAAIFGQKE</sequence>
<evidence type="ECO:0000259" key="5">
    <source>
        <dbReference type="Pfam" id="PF01869"/>
    </source>
</evidence>
<gene>
    <name evidence="6" type="ORF">MNBD_ALPHA02-2533</name>
</gene>
<dbReference type="PANTHER" id="PTHR32329:SF5">
    <property type="entry name" value="ACTIVATOR OF 2-HYDROXYACYL-COA DEHYDRATASE"/>
    <property type="match status" value="1"/>
</dbReference>
<reference evidence="6" key="1">
    <citation type="submission" date="2018-06" db="EMBL/GenBank/DDBJ databases">
        <authorList>
            <person name="Zhirakovskaya E."/>
        </authorList>
    </citation>
    <scope>NUCLEOTIDE SEQUENCE</scope>
</reference>
<name>A0A3B0RI83_9ZZZZ</name>